<dbReference type="AlphaFoldDB" id="A0A6V7UKA7"/>
<feature type="signal peptide" evidence="1">
    <location>
        <begin position="1"/>
        <end position="20"/>
    </location>
</feature>
<dbReference type="EMBL" id="CAJEWN010000069">
    <property type="protein sequence ID" value="CAD2158263.1"/>
    <property type="molecule type" value="Genomic_DNA"/>
</dbReference>
<feature type="chain" id="PRO_5028480484" evidence="1">
    <location>
        <begin position="21"/>
        <end position="94"/>
    </location>
</feature>
<keyword evidence="1" id="KW-0732">Signal</keyword>
<gene>
    <name evidence="2" type="ORF">MENT_LOCUS13087</name>
</gene>
<evidence type="ECO:0000313" key="2">
    <source>
        <dbReference type="EMBL" id="CAD2158263.1"/>
    </source>
</evidence>
<name>A0A6V7UKA7_MELEN</name>
<dbReference type="Proteomes" id="UP000580250">
    <property type="component" value="Unassembled WGS sequence"/>
</dbReference>
<accession>A0A6V7UKA7</accession>
<sequence length="94" mass="11195">MKKKMVKFSLFLVIFHISVAKNKSVEENFVSAEDRNSEEEFENTINELPPTFKKFLTLKEDSEERELTKEENRRNLLAMLESSDEEFNWEDKGM</sequence>
<comment type="caution">
    <text evidence="2">The sequence shown here is derived from an EMBL/GenBank/DDBJ whole genome shotgun (WGS) entry which is preliminary data.</text>
</comment>
<evidence type="ECO:0000256" key="1">
    <source>
        <dbReference type="SAM" id="SignalP"/>
    </source>
</evidence>
<protein>
    <submittedName>
        <fullName evidence="2">Uncharacterized protein</fullName>
    </submittedName>
</protein>
<proteinExistence type="predicted"/>
<organism evidence="2 3">
    <name type="scientific">Meloidogyne enterolobii</name>
    <name type="common">Root-knot nematode worm</name>
    <name type="synonym">Meloidogyne mayaguensis</name>
    <dbReference type="NCBI Taxonomy" id="390850"/>
    <lineage>
        <taxon>Eukaryota</taxon>
        <taxon>Metazoa</taxon>
        <taxon>Ecdysozoa</taxon>
        <taxon>Nematoda</taxon>
        <taxon>Chromadorea</taxon>
        <taxon>Rhabditida</taxon>
        <taxon>Tylenchina</taxon>
        <taxon>Tylenchomorpha</taxon>
        <taxon>Tylenchoidea</taxon>
        <taxon>Meloidogynidae</taxon>
        <taxon>Meloidogyninae</taxon>
        <taxon>Meloidogyne</taxon>
    </lineage>
</organism>
<reference evidence="2 3" key="1">
    <citation type="submission" date="2020-08" db="EMBL/GenBank/DDBJ databases">
        <authorList>
            <person name="Koutsovoulos G."/>
            <person name="Danchin GJ E."/>
        </authorList>
    </citation>
    <scope>NUCLEOTIDE SEQUENCE [LARGE SCALE GENOMIC DNA]</scope>
</reference>
<evidence type="ECO:0000313" key="3">
    <source>
        <dbReference type="Proteomes" id="UP000580250"/>
    </source>
</evidence>